<accession>A0A157RGW9</accession>
<evidence type="ECO:0000313" key="4">
    <source>
        <dbReference type="Proteomes" id="UP000077037"/>
    </source>
</evidence>
<dbReference type="InterPro" id="IPR010982">
    <property type="entry name" value="Lambda_DNA-bd_dom_sf"/>
</dbReference>
<dbReference type="Proteomes" id="UP000077037">
    <property type="component" value="Unassembled WGS sequence"/>
</dbReference>
<organism evidence="3 4">
    <name type="scientific">Bordetella ansorpii</name>
    <dbReference type="NCBI Taxonomy" id="288768"/>
    <lineage>
        <taxon>Bacteria</taxon>
        <taxon>Pseudomonadati</taxon>
        <taxon>Pseudomonadota</taxon>
        <taxon>Betaproteobacteria</taxon>
        <taxon>Burkholderiales</taxon>
        <taxon>Alcaligenaceae</taxon>
        <taxon>Bordetella</taxon>
    </lineage>
</organism>
<dbReference type="Gene3D" id="1.10.260.40">
    <property type="entry name" value="lambda repressor-like DNA-binding domains"/>
    <property type="match status" value="1"/>
</dbReference>
<dbReference type="EMBL" id="FKBS01000029">
    <property type="protein sequence ID" value="SAI57176.1"/>
    <property type="molecule type" value="Genomic_DNA"/>
</dbReference>
<sequence length="98" mass="10793">MSDIPARNLPVIFGETLRQQRLARAISQEELAHKANLDRTFVSRIERGIRQPTISTLFGLAQALGVPPERLIEIVATEWRSLPPVEEEGGPHAGGAED</sequence>
<dbReference type="PANTHER" id="PTHR46797">
    <property type="entry name" value="HTH-TYPE TRANSCRIPTIONAL REGULATOR"/>
    <property type="match status" value="1"/>
</dbReference>
<dbReference type="InterPro" id="IPR050807">
    <property type="entry name" value="TransReg_Diox_bact_type"/>
</dbReference>
<dbReference type="PANTHER" id="PTHR46797:SF1">
    <property type="entry name" value="METHYLPHOSPHONATE SYNTHASE"/>
    <property type="match status" value="1"/>
</dbReference>
<dbReference type="PROSITE" id="PS50943">
    <property type="entry name" value="HTH_CROC1"/>
    <property type="match status" value="1"/>
</dbReference>
<feature type="domain" description="HTH cro/C1-type" evidence="2">
    <location>
        <begin position="17"/>
        <end position="71"/>
    </location>
</feature>
<dbReference type="GO" id="GO:0003677">
    <property type="term" value="F:DNA binding"/>
    <property type="evidence" value="ECO:0007669"/>
    <property type="project" value="UniProtKB-KW"/>
</dbReference>
<dbReference type="GO" id="GO:0003700">
    <property type="term" value="F:DNA-binding transcription factor activity"/>
    <property type="evidence" value="ECO:0007669"/>
    <property type="project" value="TreeGrafter"/>
</dbReference>
<dbReference type="CDD" id="cd00093">
    <property type="entry name" value="HTH_XRE"/>
    <property type="match status" value="1"/>
</dbReference>
<dbReference type="OrthoDB" id="1097442at2"/>
<dbReference type="AlphaFoldDB" id="A0A157RGW9"/>
<keyword evidence="1" id="KW-0238">DNA-binding</keyword>
<proteinExistence type="predicted"/>
<dbReference type="Pfam" id="PF01381">
    <property type="entry name" value="HTH_3"/>
    <property type="match status" value="1"/>
</dbReference>
<name>A0A157RGW9_9BORD</name>
<protein>
    <submittedName>
        <fullName evidence="3">Transcriptional regulator</fullName>
    </submittedName>
</protein>
<dbReference type="InterPro" id="IPR001387">
    <property type="entry name" value="Cro/C1-type_HTH"/>
</dbReference>
<reference evidence="3 4" key="1">
    <citation type="submission" date="2016-03" db="EMBL/GenBank/DDBJ databases">
        <authorList>
            <consortium name="Pathogen Informatics"/>
        </authorList>
    </citation>
    <scope>NUCLEOTIDE SEQUENCE [LARGE SCALE GENOMIC DNA]</scope>
    <source>
        <strain evidence="3 4">NCTC13364</strain>
    </source>
</reference>
<evidence type="ECO:0000256" key="1">
    <source>
        <dbReference type="ARBA" id="ARBA00023125"/>
    </source>
</evidence>
<dbReference type="RefSeq" id="WP_082887459.1">
    <property type="nucleotide sequence ID" value="NZ_FKBS01000029.1"/>
</dbReference>
<dbReference type="GO" id="GO:0005829">
    <property type="term" value="C:cytosol"/>
    <property type="evidence" value="ECO:0007669"/>
    <property type="project" value="TreeGrafter"/>
</dbReference>
<evidence type="ECO:0000259" key="2">
    <source>
        <dbReference type="PROSITE" id="PS50943"/>
    </source>
</evidence>
<dbReference type="SMART" id="SM00530">
    <property type="entry name" value="HTH_XRE"/>
    <property type="match status" value="1"/>
</dbReference>
<gene>
    <name evidence="3" type="ORF">SAMEA1982600_04875</name>
</gene>
<dbReference type="SUPFAM" id="SSF47413">
    <property type="entry name" value="lambda repressor-like DNA-binding domains"/>
    <property type="match status" value="1"/>
</dbReference>
<evidence type="ECO:0000313" key="3">
    <source>
        <dbReference type="EMBL" id="SAI57176.1"/>
    </source>
</evidence>